<dbReference type="GO" id="GO:0016150">
    <property type="term" value="F:translation release factor activity, codon nonspecific"/>
    <property type="evidence" value="ECO:0007669"/>
    <property type="project" value="TreeGrafter"/>
</dbReference>
<dbReference type="OrthoDB" id="270639at2759"/>
<comment type="caution">
    <text evidence="6">The sequence shown here is derived from an EMBL/GenBank/DDBJ whole genome shotgun (WGS) entry which is preliminary data.</text>
</comment>
<name>A0A504Y9F7_FASGI</name>
<dbReference type="SUPFAM" id="SSF110916">
    <property type="entry name" value="Peptidyl-tRNA hydrolase domain-like"/>
    <property type="match status" value="1"/>
</dbReference>
<sequence>MQRLYGIIFRWYPISYGRHVGTPCRFSSTSKPTIQTNDADTSSTPHVKVEAKSVNSTGEEEFLGHIPIDSLQISYSCSSGPGGQHVNKSKCMIFLPESVRSQAKSKVEIRFHVPSASWIPDVAKQLILEKETHRLTKDQYFVISSDRTRKQILNQADCLERIRRMIRDYVNSAKKPIPDPETLELIGRRLVAQNEGRLREKKSISFTKQQRQKPTLYDL</sequence>
<dbReference type="GO" id="GO:0004045">
    <property type="term" value="F:peptidyl-tRNA hydrolase activity"/>
    <property type="evidence" value="ECO:0007669"/>
    <property type="project" value="UniProtKB-EC"/>
</dbReference>
<evidence type="ECO:0000256" key="2">
    <source>
        <dbReference type="ARBA" id="ARBA00038225"/>
    </source>
</evidence>
<evidence type="ECO:0000256" key="1">
    <source>
        <dbReference type="ARBA" id="ARBA00013260"/>
    </source>
</evidence>
<dbReference type="PANTHER" id="PTHR11075:SF54">
    <property type="entry name" value="LARGE RIBOSOMAL SUBUNIT PROTEIN ML62"/>
    <property type="match status" value="1"/>
</dbReference>
<comment type="similarity">
    <text evidence="2">Belongs to the prokaryotic/mitochondrial release factor family. Mitochondrion-specific ribosomal protein mL62 subfamily.</text>
</comment>
<dbReference type="EC" id="3.1.1.29" evidence="1"/>
<accession>A0A504Y9F7</accession>
<keyword evidence="7" id="KW-1185">Reference proteome</keyword>
<dbReference type="GO" id="GO:0005762">
    <property type="term" value="C:mitochondrial large ribosomal subunit"/>
    <property type="evidence" value="ECO:0007669"/>
    <property type="project" value="TreeGrafter"/>
</dbReference>
<protein>
    <recommendedName>
        <fullName evidence="3">Large ribosomal subunit protein mL62</fullName>
        <ecNumber evidence="1">3.1.1.29</ecNumber>
    </recommendedName>
    <alternativeName>
        <fullName evidence="4">Peptidyl-tRNA hydrolase ICT1, mitochondrial</fullName>
    </alternativeName>
</protein>
<dbReference type="EMBL" id="SUNJ01013529">
    <property type="protein sequence ID" value="TPP57221.1"/>
    <property type="molecule type" value="Genomic_DNA"/>
</dbReference>
<dbReference type="GO" id="GO:0070126">
    <property type="term" value="P:mitochondrial translational termination"/>
    <property type="evidence" value="ECO:0007669"/>
    <property type="project" value="TreeGrafter"/>
</dbReference>
<evidence type="ECO:0000259" key="5">
    <source>
        <dbReference type="Pfam" id="PF00472"/>
    </source>
</evidence>
<dbReference type="STRING" id="46835.A0A504Y9F7"/>
<feature type="domain" description="Prokaryotic-type class I peptide chain release factors" evidence="5">
    <location>
        <begin position="65"/>
        <end position="187"/>
    </location>
</feature>
<organism evidence="6 7">
    <name type="scientific">Fasciola gigantica</name>
    <name type="common">Giant liver fluke</name>
    <dbReference type="NCBI Taxonomy" id="46835"/>
    <lineage>
        <taxon>Eukaryota</taxon>
        <taxon>Metazoa</taxon>
        <taxon>Spiralia</taxon>
        <taxon>Lophotrochozoa</taxon>
        <taxon>Platyhelminthes</taxon>
        <taxon>Trematoda</taxon>
        <taxon>Digenea</taxon>
        <taxon>Plagiorchiida</taxon>
        <taxon>Echinostomata</taxon>
        <taxon>Echinostomatoidea</taxon>
        <taxon>Fasciolidae</taxon>
        <taxon>Fasciola</taxon>
    </lineage>
</organism>
<evidence type="ECO:0000256" key="3">
    <source>
        <dbReference type="ARBA" id="ARBA00039441"/>
    </source>
</evidence>
<dbReference type="Gene3D" id="3.30.160.20">
    <property type="match status" value="1"/>
</dbReference>
<dbReference type="InterPro" id="IPR000352">
    <property type="entry name" value="Pep_chain_release_fac_I"/>
</dbReference>
<dbReference type="AlphaFoldDB" id="A0A504Y9F7"/>
<dbReference type="InterPro" id="IPR052104">
    <property type="entry name" value="Mito_Release_Factor_mL62"/>
</dbReference>
<evidence type="ECO:0000313" key="7">
    <source>
        <dbReference type="Proteomes" id="UP000316759"/>
    </source>
</evidence>
<proteinExistence type="inferred from homology"/>
<reference evidence="6 7" key="1">
    <citation type="submission" date="2019-04" db="EMBL/GenBank/DDBJ databases">
        <title>Annotation for the trematode Fasciola gigantica.</title>
        <authorList>
            <person name="Choi Y.-J."/>
        </authorList>
    </citation>
    <scope>NUCLEOTIDE SEQUENCE [LARGE SCALE GENOMIC DNA]</scope>
    <source>
        <strain evidence="6">Uganda_cow_1</strain>
    </source>
</reference>
<dbReference type="Proteomes" id="UP000316759">
    <property type="component" value="Unassembled WGS sequence"/>
</dbReference>
<evidence type="ECO:0000256" key="4">
    <source>
        <dbReference type="ARBA" id="ARBA00041531"/>
    </source>
</evidence>
<dbReference type="Pfam" id="PF00472">
    <property type="entry name" value="RF-1"/>
    <property type="match status" value="1"/>
</dbReference>
<gene>
    <name evidence="6" type="ORF">FGIG_09351</name>
</gene>
<evidence type="ECO:0000313" key="6">
    <source>
        <dbReference type="EMBL" id="TPP57221.1"/>
    </source>
</evidence>
<dbReference type="PANTHER" id="PTHR11075">
    <property type="entry name" value="PEPTIDE CHAIN RELEASE FACTOR"/>
    <property type="match status" value="1"/>
</dbReference>